<keyword evidence="7" id="KW-1133">Transmembrane helix</keyword>
<feature type="transmembrane region" description="Helical" evidence="7">
    <location>
        <begin position="20"/>
        <end position="41"/>
    </location>
</feature>
<evidence type="ECO:0000256" key="1">
    <source>
        <dbReference type="ARBA" id="ARBA00004533"/>
    </source>
</evidence>
<dbReference type="EMBL" id="UOGD01000287">
    <property type="protein sequence ID" value="VAX24962.1"/>
    <property type="molecule type" value="Genomic_DNA"/>
</dbReference>
<proteinExistence type="predicted"/>
<keyword evidence="6 8" id="KW-0012">Acyltransferase</keyword>
<keyword evidence="3" id="KW-0997">Cell inner membrane</keyword>
<protein>
    <submittedName>
        <fullName evidence="8">Lipid A biosynthesis lauroyl acyltransferase</fullName>
        <ecNumber evidence="8">2.3.1.241</ecNumber>
    </submittedName>
</protein>
<comment type="subcellular location">
    <subcellularLocation>
        <location evidence="1">Cell inner membrane</location>
    </subcellularLocation>
</comment>
<sequence>MDKNKVEFFFWNFLDNLINFFGIKRIPIFARVISGLFFYFIPIRKEMVIKNLTKAFPDKSAKDIKNLARKNYYCITVTFMELLILSRASSEDIIKMIESGSLEQAKKYIRKNKGLIYVTGHFGNWELGALYAGLDADISLQVLVKKQRNPYVAEWMTKLRERFGNKEITIGTSVKELYKTLASGGTIAIVGDQRGPRDGIRVNFFNQPTMTFQGFSVLSLKKRTPVFVTFFIRNSVGKYRIKITEMSYDDLPEKSSEAIQELNQRYMTLLEVAVRETPEQWFWMHNIWKYQ</sequence>
<dbReference type="AlphaFoldDB" id="A0A3B1C9X2"/>
<dbReference type="GO" id="GO:1901137">
    <property type="term" value="P:carbohydrate derivative biosynthetic process"/>
    <property type="evidence" value="ECO:0007669"/>
    <property type="project" value="UniProtKB-ARBA"/>
</dbReference>
<keyword evidence="2" id="KW-1003">Cell membrane</keyword>
<name>A0A3B1C9X2_9ZZZZ</name>
<dbReference type="PANTHER" id="PTHR30606:SF10">
    <property type="entry name" value="PHOSPHATIDYLINOSITOL MANNOSIDE ACYLTRANSFERASE"/>
    <property type="match status" value="1"/>
</dbReference>
<gene>
    <name evidence="8" type="ORF">MNBD_IGNAVI01-2138</name>
</gene>
<dbReference type="InterPro" id="IPR004960">
    <property type="entry name" value="LipA_acyltrans"/>
</dbReference>
<evidence type="ECO:0000313" key="8">
    <source>
        <dbReference type="EMBL" id="VAX24962.1"/>
    </source>
</evidence>
<reference evidence="8" key="1">
    <citation type="submission" date="2018-06" db="EMBL/GenBank/DDBJ databases">
        <authorList>
            <person name="Zhirakovskaya E."/>
        </authorList>
    </citation>
    <scope>NUCLEOTIDE SEQUENCE</scope>
</reference>
<evidence type="ECO:0000256" key="5">
    <source>
        <dbReference type="ARBA" id="ARBA00023136"/>
    </source>
</evidence>
<evidence type="ECO:0000256" key="7">
    <source>
        <dbReference type="SAM" id="Phobius"/>
    </source>
</evidence>
<dbReference type="GO" id="GO:0008610">
    <property type="term" value="P:lipid biosynthetic process"/>
    <property type="evidence" value="ECO:0007669"/>
    <property type="project" value="UniProtKB-ARBA"/>
</dbReference>
<dbReference type="CDD" id="cd07984">
    <property type="entry name" value="LPLAT_LABLAT-like"/>
    <property type="match status" value="1"/>
</dbReference>
<evidence type="ECO:0000256" key="3">
    <source>
        <dbReference type="ARBA" id="ARBA00022519"/>
    </source>
</evidence>
<dbReference type="PANTHER" id="PTHR30606">
    <property type="entry name" value="LIPID A BIOSYNTHESIS LAUROYL ACYLTRANSFERASE"/>
    <property type="match status" value="1"/>
</dbReference>
<dbReference type="Pfam" id="PF03279">
    <property type="entry name" value="Lip_A_acyltrans"/>
    <property type="match status" value="1"/>
</dbReference>
<organism evidence="8">
    <name type="scientific">hydrothermal vent metagenome</name>
    <dbReference type="NCBI Taxonomy" id="652676"/>
    <lineage>
        <taxon>unclassified sequences</taxon>
        <taxon>metagenomes</taxon>
        <taxon>ecological metagenomes</taxon>
    </lineage>
</organism>
<evidence type="ECO:0000256" key="6">
    <source>
        <dbReference type="ARBA" id="ARBA00023315"/>
    </source>
</evidence>
<evidence type="ECO:0000256" key="2">
    <source>
        <dbReference type="ARBA" id="ARBA00022475"/>
    </source>
</evidence>
<dbReference type="GO" id="GO:0005886">
    <property type="term" value="C:plasma membrane"/>
    <property type="evidence" value="ECO:0007669"/>
    <property type="project" value="UniProtKB-SubCell"/>
</dbReference>
<keyword evidence="5 7" id="KW-0472">Membrane</keyword>
<accession>A0A3B1C9X2</accession>
<keyword evidence="7" id="KW-0812">Transmembrane</keyword>
<keyword evidence="4 8" id="KW-0808">Transferase</keyword>
<dbReference type="GO" id="GO:0008913">
    <property type="term" value="F:Kdo2-lipid IVA acyltransferase activity"/>
    <property type="evidence" value="ECO:0007669"/>
    <property type="project" value="UniProtKB-EC"/>
</dbReference>
<dbReference type="EC" id="2.3.1.241" evidence="8"/>
<evidence type="ECO:0000256" key="4">
    <source>
        <dbReference type="ARBA" id="ARBA00022679"/>
    </source>
</evidence>